<keyword evidence="2" id="KW-1185">Reference proteome</keyword>
<protein>
    <submittedName>
        <fullName evidence="1">Uncharacterized protein</fullName>
    </submittedName>
</protein>
<sequence>MTPEDQYDLDIQRILRAEIADLNERHKVAISLVHGMYSIVLDGPAEGLPSIARQTELVGESAFFSEQWYLKKYDDVAGSRMNAAEHYVRAGAFEGRDPGPEFNSMDYYMANPDAAKANWPALVHYLEVGRAEGRPLF</sequence>
<evidence type="ECO:0000313" key="1">
    <source>
        <dbReference type="EMBL" id="MBD2841034.1"/>
    </source>
</evidence>
<name>A0ABR8KMV0_9SPHN</name>
<proteinExistence type="predicted"/>
<comment type="caution">
    <text evidence="1">The sequence shown here is derived from an EMBL/GenBank/DDBJ whole genome shotgun (WGS) entry which is preliminary data.</text>
</comment>
<dbReference type="EMBL" id="JACXLC010000001">
    <property type="protein sequence ID" value="MBD2841034.1"/>
    <property type="molecule type" value="Genomic_DNA"/>
</dbReference>
<reference evidence="1 2" key="1">
    <citation type="submission" date="2020-09" db="EMBL/GenBank/DDBJ databases">
        <authorList>
            <person name="Yoon J.-W."/>
        </authorList>
    </citation>
    <scope>NUCLEOTIDE SEQUENCE [LARGE SCALE GENOMIC DNA]</scope>
    <source>
        <strain evidence="1 2">KMU-140</strain>
    </source>
</reference>
<dbReference type="Proteomes" id="UP000635384">
    <property type="component" value="Unassembled WGS sequence"/>
</dbReference>
<gene>
    <name evidence="1" type="ORF">IB285_02060</name>
</gene>
<dbReference type="RefSeq" id="WP_190786611.1">
    <property type="nucleotide sequence ID" value="NZ_JACXLC010000001.1"/>
</dbReference>
<accession>A0ABR8KMV0</accession>
<evidence type="ECO:0000313" key="2">
    <source>
        <dbReference type="Proteomes" id="UP000635384"/>
    </source>
</evidence>
<organism evidence="1 2">
    <name type="scientific">Erythrobacter rubeus</name>
    <dbReference type="NCBI Taxonomy" id="2760803"/>
    <lineage>
        <taxon>Bacteria</taxon>
        <taxon>Pseudomonadati</taxon>
        <taxon>Pseudomonadota</taxon>
        <taxon>Alphaproteobacteria</taxon>
        <taxon>Sphingomonadales</taxon>
        <taxon>Erythrobacteraceae</taxon>
        <taxon>Erythrobacter/Porphyrobacter group</taxon>
        <taxon>Erythrobacter</taxon>
    </lineage>
</organism>